<feature type="region of interest" description="Disordered" evidence="1">
    <location>
        <begin position="1"/>
        <end position="30"/>
    </location>
</feature>
<evidence type="ECO:0000313" key="2">
    <source>
        <dbReference type="EMBL" id="KAK1616188.1"/>
    </source>
</evidence>
<dbReference type="EMBL" id="JAUUTY010000006">
    <property type="protein sequence ID" value="KAK1616188.1"/>
    <property type="molecule type" value="Genomic_DNA"/>
</dbReference>
<reference evidence="2" key="1">
    <citation type="submission" date="2023-07" db="EMBL/GenBank/DDBJ databases">
        <title>A chromosome-level genome assembly of Lolium multiflorum.</title>
        <authorList>
            <person name="Chen Y."/>
            <person name="Copetti D."/>
            <person name="Kolliker R."/>
            <person name="Studer B."/>
        </authorList>
    </citation>
    <scope>NUCLEOTIDE SEQUENCE</scope>
    <source>
        <strain evidence="2">02402/16</strain>
        <tissue evidence="2">Leaf</tissue>
    </source>
</reference>
<organism evidence="2 3">
    <name type="scientific">Lolium multiflorum</name>
    <name type="common">Italian ryegrass</name>
    <name type="synonym">Lolium perenne subsp. multiflorum</name>
    <dbReference type="NCBI Taxonomy" id="4521"/>
    <lineage>
        <taxon>Eukaryota</taxon>
        <taxon>Viridiplantae</taxon>
        <taxon>Streptophyta</taxon>
        <taxon>Embryophyta</taxon>
        <taxon>Tracheophyta</taxon>
        <taxon>Spermatophyta</taxon>
        <taxon>Magnoliopsida</taxon>
        <taxon>Liliopsida</taxon>
        <taxon>Poales</taxon>
        <taxon>Poaceae</taxon>
        <taxon>BOP clade</taxon>
        <taxon>Pooideae</taxon>
        <taxon>Poodae</taxon>
        <taxon>Poeae</taxon>
        <taxon>Poeae Chloroplast Group 2 (Poeae type)</taxon>
        <taxon>Loliodinae</taxon>
        <taxon>Loliinae</taxon>
        <taxon>Lolium</taxon>
    </lineage>
</organism>
<protein>
    <submittedName>
        <fullName evidence="2">Uncharacterized protein</fullName>
    </submittedName>
</protein>
<keyword evidence="3" id="KW-1185">Reference proteome</keyword>
<dbReference type="AlphaFoldDB" id="A0AAD8VTB7"/>
<dbReference type="Proteomes" id="UP001231189">
    <property type="component" value="Unassembled WGS sequence"/>
</dbReference>
<feature type="compositionally biased region" description="Basic residues" evidence="1">
    <location>
        <begin position="1"/>
        <end position="11"/>
    </location>
</feature>
<evidence type="ECO:0000256" key="1">
    <source>
        <dbReference type="SAM" id="MobiDB-lite"/>
    </source>
</evidence>
<proteinExistence type="predicted"/>
<evidence type="ECO:0000313" key="3">
    <source>
        <dbReference type="Proteomes" id="UP001231189"/>
    </source>
</evidence>
<comment type="caution">
    <text evidence="2">The sequence shown here is derived from an EMBL/GenBank/DDBJ whole genome shotgun (WGS) entry which is preliminary data.</text>
</comment>
<sequence length="150" mass="16764">MAAGHSSRRRCASTPRGSSPWPPGAADGMLRTDSAERRGEISMAAAQADLVMEDQAQVLASPGATLVGVHDGPDASRFLRSRLFPHVQRMPNLPSILRQGRAGLLERDIFDLFLPEFDKPWVIHLRENLLLFYKPLLLEAQHCLQEKKRE</sequence>
<accession>A0AAD8VTB7</accession>
<gene>
    <name evidence="2" type="ORF">QYE76_021705</name>
</gene>
<name>A0AAD8VTB7_LOLMU</name>